<dbReference type="EMBL" id="CAJVCH010030715">
    <property type="protein sequence ID" value="CAG7709889.1"/>
    <property type="molecule type" value="Genomic_DNA"/>
</dbReference>
<proteinExistence type="predicted"/>
<comment type="caution">
    <text evidence="1">The sequence shown here is derived from an EMBL/GenBank/DDBJ whole genome shotgun (WGS) entry which is preliminary data.</text>
</comment>
<evidence type="ECO:0000313" key="2">
    <source>
        <dbReference type="Proteomes" id="UP000708208"/>
    </source>
</evidence>
<dbReference type="AlphaFoldDB" id="A0A8J2JCI2"/>
<accession>A0A8J2JCI2</accession>
<keyword evidence="2" id="KW-1185">Reference proteome</keyword>
<sequence length="85" mass="9241">MPSGNFIKISGESLKQLNKKLLVELAPCIQTDPFYRNHPQNRVNAEVQLHYSYSDGGSGGGMLNGKEESQVDVYLIVTSSPSVSA</sequence>
<evidence type="ECO:0000313" key="1">
    <source>
        <dbReference type="EMBL" id="CAG7709889.1"/>
    </source>
</evidence>
<name>A0A8J2JCI2_9HEXA</name>
<reference evidence="1" key="1">
    <citation type="submission" date="2021-06" db="EMBL/GenBank/DDBJ databases">
        <authorList>
            <person name="Hodson N. C."/>
            <person name="Mongue J. A."/>
            <person name="Jaron S. K."/>
        </authorList>
    </citation>
    <scope>NUCLEOTIDE SEQUENCE</scope>
</reference>
<organism evidence="1 2">
    <name type="scientific">Allacma fusca</name>
    <dbReference type="NCBI Taxonomy" id="39272"/>
    <lineage>
        <taxon>Eukaryota</taxon>
        <taxon>Metazoa</taxon>
        <taxon>Ecdysozoa</taxon>
        <taxon>Arthropoda</taxon>
        <taxon>Hexapoda</taxon>
        <taxon>Collembola</taxon>
        <taxon>Symphypleona</taxon>
        <taxon>Sminthuridae</taxon>
        <taxon>Allacma</taxon>
    </lineage>
</organism>
<dbReference type="Proteomes" id="UP000708208">
    <property type="component" value="Unassembled WGS sequence"/>
</dbReference>
<protein>
    <submittedName>
        <fullName evidence="1">Uncharacterized protein</fullName>
    </submittedName>
</protein>
<gene>
    <name evidence="1" type="ORF">AFUS01_LOCUS4873</name>
</gene>